<protein>
    <submittedName>
        <fullName evidence="1">Uncharacterized protein</fullName>
    </submittedName>
</protein>
<evidence type="ECO:0000313" key="2">
    <source>
        <dbReference type="Proteomes" id="UP000076858"/>
    </source>
</evidence>
<evidence type="ECO:0000313" key="1">
    <source>
        <dbReference type="EMBL" id="KZS05712.1"/>
    </source>
</evidence>
<dbReference type="Proteomes" id="UP000076858">
    <property type="component" value="Unassembled WGS sequence"/>
</dbReference>
<name>A0A164N7L7_9CRUS</name>
<sequence length="52" mass="6104">MCLCLPSSVFQIKICLRITELFLNTVVDAFRLLQTWTGLLIEFFNNNRARKL</sequence>
<keyword evidence="2" id="KW-1185">Reference proteome</keyword>
<comment type="caution">
    <text evidence="1">The sequence shown here is derived from an EMBL/GenBank/DDBJ whole genome shotgun (WGS) entry which is preliminary data.</text>
</comment>
<proteinExistence type="predicted"/>
<dbReference type="AlphaFoldDB" id="A0A164N7L7"/>
<dbReference type="EMBL" id="LRGB01002864">
    <property type="protein sequence ID" value="KZS05712.1"/>
    <property type="molecule type" value="Genomic_DNA"/>
</dbReference>
<organism evidence="1 2">
    <name type="scientific">Daphnia magna</name>
    <dbReference type="NCBI Taxonomy" id="35525"/>
    <lineage>
        <taxon>Eukaryota</taxon>
        <taxon>Metazoa</taxon>
        <taxon>Ecdysozoa</taxon>
        <taxon>Arthropoda</taxon>
        <taxon>Crustacea</taxon>
        <taxon>Branchiopoda</taxon>
        <taxon>Diplostraca</taxon>
        <taxon>Cladocera</taxon>
        <taxon>Anomopoda</taxon>
        <taxon>Daphniidae</taxon>
        <taxon>Daphnia</taxon>
    </lineage>
</organism>
<gene>
    <name evidence="1" type="ORF">APZ42_030980</name>
</gene>
<reference evidence="1 2" key="1">
    <citation type="submission" date="2016-03" db="EMBL/GenBank/DDBJ databases">
        <title>EvidentialGene: Evidence-directed Construction of Genes on Genomes.</title>
        <authorList>
            <person name="Gilbert D.G."/>
            <person name="Choi J.-H."/>
            <person name="Mockaitis K."/>
            <person name="Colbourne J."/>
            <person name="Pfrender M."/>
        </authorList>
    </citation>
    <scope>NUCLEOTIDE SEQUENCE [LARGE SCALE GENOMIC DNA]</scope>
    <source>
        <strain evidence="1 2">Xinb3</strain>
        <tissue evidence="1">Complete organism</tissue>
    </source>
</reference>
<accession>A0A164N7L7</accession>